<reference evidence="1 2" key="1">
    <citation type="submission" date="2018-11" db="EMBL/GenBank/DDBJ databases">
        <authorList>
            <consortium name="Pathogen Informatics"/>
        </authorList>
    </citation>
    <scope>NUCLEOTIDE SEQUENCE [LARGE SCALE GENOMIC DNA]</scope>
</reference>
<evidence type="ECO:0000313" key="2">
    <source>
        <dbReference type="Proteomes" id="UP000281553"/>
    </source>
</evidence>
<keyword evidence="2" id="KW-1185">Reference proteome</keyword>
<dbReference type="AlphaFoldDB" id="A0A3P7NXW4"/>
<evidence type="ECO:0000313" key="1">
    <source>
        <dbReference type="EMBL" id="VDN42463.1"/>
    </source>
</evidence>
<organism evidence="1 2">
    <name type="scientific">Dibothriocephalus latus</name>
    <name type="common">Fish tapeworm</name>
    <name type="synonym">Diphyllobothrium latum</name>
    <dbReference type="NCBI Taxonomy" id="60516"/>
    <lineage>
        <taxon>Eukaryota</taxon>
        <taxon>Metazoa</taxon>
        <taxon>Spiralia</taxon>
        <taxon>Lophotrochozoa</taxon>
        <taxon>Platyhelminthes</taxon>
        <taxon>Cestoda</taxon>
        <taxon>Eucestoda</taxon>
        <taxon>Diphyllobothriidea</taxon>
        <taxon>Diphyllobothriidae</taxon>
        <taxon>Dibothriocephalus</taxon>
    </lineage>
</organism>
<gene>
    <name evidence="1" type="ORF">DILT_LOCUS18829</name>
</gene>
<dbReference type="Proteomes" id="UP000281553">
    <property type="component" value="Unassembled WGS sequence"/>
</dbReference>
<evidence type="ECO:0008006" key="3">
    <source>
        <dbReference type="Google" id="ProtNLM"/>
    </source>
</evidence>
<accession>A0A3P7NXW4</accession>
<proteinExistence type="predicted"/>
<name>A0A3P7NXW4_DIBLA</name>
<protein>
    <recommendedName>
        <fullName evidence="3">Integrase zinc-binding domain-containing protein</fullName>
    </recommendedName>
</protein>
<sequence>MIEYFTKWYEAIPLQQQDTKSVTAAILIVWVCHYGAPTIINSSLILRDFHLPIGAGTTTYDISTGHERPFISATLRRQVFNVLHGLSHPELRMTVKSFANRFIWHNINWMVAFGHDLVFHANKPALIDILHLQ</sequence>
<dbReference type="EMBL" id="UYRU01104729">
    <property type="protein sequence ID" value="VDN42463.1"/>
    <property type="molecule type" value="Genomic_DNA"/>
</dbReference>
<dbReference type="OrthoDB" id="10047254at2759"/>